<protein>
    <recommendedName>
        <fullName evidence="10">Caspase-8</fullName>
    </recommendedName>
</protein>
<dbReference type="InterPro" id="IPR000719">
    <property type="entry name" value="Prot_kinase_dom"/>
</dbReference>
<sequence>MSSSVADDSGSIATTISRNTPGRSTEENVSSRAEQEERAVALGGEAPLTNAPIDGGREPVREGSKLFRVKTGIGVGQYRCLPEYSQEKQKKKKKRDIYKGFYNCDIPVAIVKTLIPIDSDSTELQKEGKKKEKIKNARKESEREFRILKELEVHENFIRYFGREVDQKQEFVYLATELCLCSVEDLLDPALEKEISMKKEILDELQAKEILRQATKGLNYLHQNNFIHRNIKPNNFLIQEVNKTGGSSCRFVVKITDFRLTRKRDPSTKEFLSGSAASQGWEAPESRNKKKELSTKLDVFILGCFYHYVMIALSKNEVNMTKPRHPFGDRKLPFVPNSTNEREKQVAELIKLMLKFKEDGRPTLDEVLENKYFKPTEYYKIYDHVKPGLCVIFNQQKFDDPKEVRKGSEMDRDALMNTFQKLGFDIDVHENLDSFELKSEINNLAERDFKDYGCLVVCLLSHGIENAILCYDGRYVNTNELRMSSNLVKDPHASSSRTERNETPATLQEETPQNNAPNETTSADEGVKEPVYPGSKLFRVNIGSQNAPEYSQLSHEKNNKRIIFDGFYNCDVPVAILKILRNNHSGSTQKELERECQILKELEVHENFIRYIAHEWDEDFEYIATERCLFSVADLLDPDHMREVSIKKEILKELGAKEILRQATRGLHYLHQNDFIHRNIKPNNFLIKEINKIGDSPRRFVVKITDFRITRKRNPNPSQQDFLSGSVASQGWEAPESKNENKELSTKLDVFILGCFYHYVMIALSKNEANKEKPKHPFGNEYSRRGNICNDEYFVYKDDESEEKKNHLFVPDDKDEDEKEVAKLIKRMLKYNENERPTLFEVLESSYFKPSGNYEMYEDNDKTKKPGLCVIFNVQSFQDGQNREGSDVDRDALKDTFNKLGFNTAIYKDIKSFDLKSEIKSLAKLNFKDYGCLVVCLLSHGIENAILCYDRRYVNINELKYEFSLNKCPTLYGKPKIFIVQACQGSLSQSETGIVAPPANPVSFFSKLIPAPVILYQHFTGGLESSPSTVQLKNKDVKHTYSAEQLIEMKILDDARRNPPLMDFITIKATLPGFLCYRHPEEGSIFIQSLCKALSQEYFYKIPDEGTQHLEDLLRCVQVEINEYSEKYYWQTMTWEVCLSKHIRFRKGVTVGTDVELKEGQLRYILKP</sequence>
<dbReference type="GO" id="GO:0070059">
    <property type="term" value="P:intrinsic apoptotic signaling pathway in response to endoplasmic reticulum stress"/>
    <property type="evidence" value="ECO:0007669"/>
    <property type="project" value="TreeGrafter"/>
</dbReference>
<proteinExistence type="inferred from homology"/>
<dbReference type="PROSITE" id="PS50208">
    <property type="entry name" value="CASPASE_P20"/>
    <property type="match status" value="2"/>
</dbReference>
<feature type="compositionally biased region" description="Polar residues" evidence="4">
    <location>
        <begin position="503"/>
        <end position="523"/>
    </location>
</feature>
<evidence type="ECO:0000313" key="9">
    <source>
        <dbReference type="Proteomes" id="UP000076858"/>
    </source>
</evidence>
<dbReference type="InterPro" id="IPR002138">
    <property type="entry name" value="Pept_C14_p10"/>
</dbReference>
<dbReference type="PRINTS" id="PR00376">
    <property type="entry name" value="IL1BCENZYME"/>
</dbReference>
<evidence type="ECO:0000256" key="4">
    <source>
        <dbReference type="SAM" id="MobiDB-lite"/>
    </source>
</evidence>
<feature type="compositionally biased region" description="Polar residues" evidence="4">
    <location>
        <begin position="715"/>
        <end position="729"/>
    </location>
</feature>
<dbReference type="PANTHER" id="PTHR13954">
    <property type="entry name" value="IRE1-RELATED"/>
    <property type="match status" value="1"/>
</dbReference>
<feature type="domain" description="Caspase family p20" evidence="7">
    <location>
        <begin position="865"/>
        <end position="987"/>
    </location>
</feature>
<dbReference type="SMART" id="SM00115">
    <property type="entry name" value="CASc"/>
    <property type="match status" value="1"/>
</dbReference>
<dbReference type="InterPro" id="IPR011009">
    <property type="entry name" value="Kinase-like_dom_sf"/>
</dbReference>
<comment type="similarity">
    <text evidence="1 2">Belongs to the peptidase C14A family.</text>
</comment>
<dbReference type="GO" id="GO:0006508">
    <property type="term" value="P:proteolysis"/>
    <property type="evidence" value="ECO:0007669"/>
    <property type="project" value="InterPro"/>
</dbReference>
<dbReference type="InterPro" id="IPR011600">
    <property type="entry name" value="Pept_C14_caspase"/>
</dbReference>
<dbReference type="Pfam" id="PF00069">
    <property type="entry name" value="Pkinase"/>
    <property type="match status" value="2"/>
</dbReference>
<dbReference type="AlphaFoldDB" id="A0A162SYM9"/>
<feature type="coiled-coil region" evidence="3">
    <location>
        <begin position="124"/>
        <end position="151"/>
    </location>
</feature>
<dbReference type="SUPFAM" id="SSF52129">
    <property type="entry name" value="Caspase-like"/>
    <property type="match status" value="2"/>
</dbReference>
<feature type="region of interest" description="Disordered" evidence="4">
    <location>
        <begin position="1"/>
        <end position="62"/>
    </location>
</feature>
<dbReference type="EMBL" id="LRGB01000024">
    <property type="protein sequence ID" value="KZS21743.1"/>
    <property type="molecule type" value="Genomic_DNA"/>
</dbReference>
<dbReference type="InterPro" id="IPR001309">
    <property type="entry name" value="Pept_C14_p20"/>
</dbReference>
<evidence type="ECO:0000313" key="8">
    <source>
        <dbReference type="EMBL" id="KZS21743.1"/>
    </source>
</evidence>
<dbReference type="PANTHER" id="PTHR13954:SF6">
    <property type="entry name" value="NON-SPECIFIC SERINE_THREONINE PROTEIN KINASE"/>
    <property type="match status" value="1"/>
</dbReference>
<dbReference type="Proteomes" id="UP000076858">
    <property type="component" value="Unassembled WGS sequence"/>
</dbReference>
<dbReference type="GO" id="GO:0036498">
    <property type="term" value="P:IRE1-mediated unfolded protein response"/>
    <property type="evidence" value="ECO:0007669"/>
    <property type="project" value="TreeGrafter"/>
</dbReference>
<dbReference type="Pfam" id="PF00656">
    <property type="entry name" value="Peptidase_C14"/>
    <property type="match status" value="2"/>
</dbReference>
<dbReference type="Gene3D" id="3.30.200.20">
    <property type="entry name" value="Phosphorylase Kinase, domain 1"/>
    <property type="match status" value="1"/>
</dbReference>
<dbReference type="InterPro" id="IPR045133">
    <property type="entry name" value="IRE1/2-like"/>
</dbReference>
<evidence type="ECO:0000256" key="3">
    <source>
        <dbReference type="SAM" id="Coils"/>
    </source>
</evidence>
<dbReference type="GO" id="GO:0004197">
    <property type="term" value="F:cysteine-type endopeptidase activity"/>
    <property type="evidence" value="ECO:0007669"/>
    <property type="project" value="InterPro"/>
</dbReference>
<feature type="compositionally biased region" description="Basic and acidic residues" evidence="4">
    <location>
        <begin position="489"/>
        <end position="502"/>
    </location>
</feature>
<dbReference type="PROSITE" id="PS50207">
    <property type="entry name" value="CASPASE_P10"/>
    <property type="match status" value="1"/>
</dbReference>
<dbReference type="PROSITE" id="PS50011">
    <property type="entry name" value="PROTEIN_KINASE_DOM"/>
    <property type="match status" value="2"/>
</dbReference>
<evidence type="ECO:0000259" key="6">
    <source>
        <dbReference type="PROSITE" id="PS50207"/>
    </source>
</evidence>
<evidence type="ECO:0000259" key="5">
    <source>
        <dbReference type="PROSITE" id="PS50011"/>
    </source>
</evidence>
<dbReference type="PROSITE" id="PS01122">
    <property type="entry name" value="CASPASE_CYS"/>
    <property type="match status" value="1"/>
</dbReference>
<dbReference type="GO" id="GO:0051082">
    <property type="term" value="F:unfolded protein binding"/>
    <property type="evidence" value="ECO:0007669"/>
    <property type="project" value="TreeGrafter"/>
</dbReference>
<gene>
    <name evidence="8" type="ORF">APZ42_011719</name>
</gene>
<dbReference type="Gene3D" id="3.40.50.1460">
    <property type="match status" value="2"/>
</dbReference>
<feature type="domain" description="Caspase family p20" evidence="7">
    <location>
        <begin position="386"/>
        <end position="481"/>
    </location>
</feature>
<feature type="region of interest" description="Disordered" evidence="4">
    <location>
        <begin position="712"/>
        <end position="740"/>
    </location>
</feature>
<dbReference type="Gene3D" id="1.10.510.10">
    <property type="entry name" value="Transferase(Phosphotransferase) domain 1"/>
    <property type="match status" value="2"/>
</dbReference>
<dbReference type="InterPro" id="IPR033139">
    <property type="entry name" value="Caspase_cys_AS"/>
</dbReference>
<dbReference type="GO" id="GO:0005524">
    <property type="term" value="F:ATP binding"/>
    <property type="evidence" value="ECO:0007669"/>
    <property type="project" value="InterPro"/>
</dbReference>
<feature type="domain" description="Protein kinase" evidence="5">
    <location>
        <begin position="67"/>
        <end position="373"/>
    </location>
</feature>
<accession>A0A162SYM9</accession>
<evidence type="ECO:0008006" key="10">
    <source>
        <dbReference type="Google" id="ProtNLM"/>
    </source>
</evidence>
<evidence type="ECO:0000256" key="2">
    <source>
        <dbReference type="RuleBase" id="RU003971"/>
    </source>
</evidence>
<dbReference type="GO" id="GO:0004521">
    <property type="term" value="F:RNA endonuclease activity"/>
    <property type="evidence" value="ECO:0007669"/>
    <property type="project" value="InterPro"/>
</dbReference>
<feature type="compositionally biased region" description="Polar residues" evidence="4">
    <location>
        <begin position="1"/>
        <end position="32"/>
    </location>
</feature>
<dbReference type="STRING" id="35525.A0A162SYM9"/>
<dbReference type="GO" id="GO:0004674">
    <property type="term" value="F:protein serine/threonine kinase activity"/>
    <property type="evidence" value="ECO:0007669"/>
    <property type="project" value="InterPro"/>
</dbReference>
<feature type="region of interest" description="Disordered" evidence="4">
    <location>
        <begin position="487"/>
        <end position="529"/>
    </location>
</feature>
<evidence type="ECO:0000256" key="1">
    <source>
        <dbReference type="ARBA" id="ARBA00010134"/>
    </source>
</evidence>
<dbReference type="SUPFAM" id="SSF56112">
    <property type="entry name" value="Protein kinase-like (PK-like)"/>
    <property type="match status" value="2"/>
</dbReference>
<keyword evidence="3" id="KW-0175">Coiled coil</keyword>
<feature type="domain" description="Caspase family p10" evidence="6">
    <location>
        <begin position="1054"/>
        <end position="1096"/>
    </location>
</feature>
<keyword evidence="9" id="KW-1185">Reference proteome</keyword>
<dbReference type="OrthoDB" id="6347573at2759"/>
<dbReference type="InterPro" id="IPR015917">
    <property type="entry name" value="Pept_C14A"/>
</dbReference>
<evidence type="ECO:0000259" key="7">
    <source>
        <dbReference type="PROSITE" id="PS50208"/>
    </source>
</evidence>
<name>A0A162SYM9_9CRUS</name>
<reference evidence="8 9" key="1">
    <citation type="submission" date="2016-03" db="EMBL/GenBank/DDBJ databases">
        <title>EvidentialGene: Evidence-directed Construction of Genes on Genomes.</title>
        <authorList>
            <person name="Gilbert D.G."/>
            <person name="Choi J.-H."/>
            <person name="Mockaitis K."/>
            <person name="Colbourne J."/>
            <person name="Pfrender M."/>
        </authorList>
    </citation>
    <scope>NUCLEOTIDE SEQUENCE [LARGE SCALE GENOMIC DNA]</scope>
    <source>
        <strain evidence="8 9">Xinb3</strain>
        <tissue evidence="8">Complete organism</tissue>
    </source>
</reference>
<dbReference type="GO" id="GO:1990604">
    <property type="term" value="C:IRE1-TRAF2-ASK1 complex"/>
    <property type="evidence" value="ECO:0007669"/>
    <property type="project" value="TreeGrafter"/>
</dbReference>
<organism evidence="8 9">
    <name type="scientific">Daphnia magna</name>
    <dbReference type="NCBI Taxonomy" id="35525"/>
    <lineage>
        <taxon>Eukaryota</taxon>
        <taxon>Metazoa</taxon>
        <taxon>Ecdysozoa</taxon>
        <taxon>Arthropoda</taxon>
        <taxon>Crustacea</taxon>
        <taxon>Branchiopoda</taxon>
        <taxon>Diplostraca</taxon>
        <taxon>Cladocera</taxon>
        <taxon>Anomopoda</taxon>
        <taxon>Daphniidae</taxon>
        <taxon>Daphnia</taxon>
    </lineage>
</organism>
<feature type="domain" description="Protein kinase" evidence="5">
    <location>
        <begin position="517"/>
        <end position="848"/>
    </location>
</feature>
<dbReference type="InterPro" id="IPR029030">
    <property type="entry name" value="Caspase-like_dom_sf"/>
</dbReference>
<comment type="caution">
    <text evidence="8">The sequence shown here is derived from an EMBL/GenBank/DDBJ whole genome shotgun (WGS) entry which is preliminary data.</text>
</comment>